<evidence type="ECO:0000313" key="2">
    <source>
        <dbReference type="Proteomes" id="UP000478052"/>
    </source>
</evidence>
<dbReference type="Proteomes" id="UP000478052">
    <property type="component" value="Unassembled WGS sequence"/>
</dbReference>
<feature type="non-terminal residue" evidence="1">
    <location>
        <position position="279"/>
    </location>
</feature>
<comment type="caution">
    <text evidence="1">The sequence shown here is derived from an EMBL/GenBank/DDBJ whole genome shotgun (WGS) entry which is preliminary data.</text>
</comment>
<dbReference type="EMBL" id="VUJU01001711">
    <property type="protein sequence ID" value="KAF0764143.1"/>
    <property type="molecule type" value="Genomic_DNA"/>
</dbReference>
<proteinExistence type="predicted"/>
<dbReference type="AlphaFoldDB" id="A0A6G0Z1I6"/>
<organism evidence="1 2">
    <name type="scientific">Aphis craccivora</name>
    <name type="common">Cowpea aphid</name>
    <dbReference type="NCBI Taxonomy" id="307492"/>
    <lineage>
        <taxon>Eukaryota</taxon>
        <taxon>Metazoa</taxon>
        <taxon>Ecdysozoa</taxon>
        <taxon>Arthropoda</taxon>
        <taxon>Hexapoda</taxon>
        <taxon>Insecta</taxon>
        <taxon>Pterygota</taxon>
        <taxon>Neoptera</taxon>
        <taxon>Paraneoptera</taxon>
        <taxon>Hemiptera</taxon>
        <taxon>Sternorrhyncha</taxon>
        <taxon>Aphidomorpha</taxon>
        <taxon>Aphidoidea</taxon>
        <taxon>Aphididae</taxon>
        <taxon>Aphidini</taxon>
        <taxon>Aphis</taxon>
        <taxon>Aphis</taxon>
    </lineage>
</organism>
<name>A0A6G0Z1I6_APHCR</name>
<keyword evidence="2" id="KW-1185">Reference proteome</keyword>
<evidence type="ECO:0000313" key="1">
    <source>
        <dbReference type="EMBL" id="KAF0764143.1"/>
    </source>
</evidence>
<protein>
    <submittedName>
        <fullName evidence="1">Uncharacterized protein</fullName>
    </submittedName>
</protein>
<accession>A0A6G0Z1I6</accession>
<reference evidence="1 2" key="1">
    <citation type="submission" date="2019-08" db="EMBL/GenBank/DDBJ databases">
        <title>Whole genome of Aphis craccivora.</title>
        <authorList>
            <person name="Voronova N.V."/>
            <person name="Shulinski R.S."/>
            <person name="Bandarenka Y.V."/>
            <person name="Zhorov D.G."/>
            <person name="Warner D."/>
        </authorList>
    </citation>
    <scope>NUCLEOTIDE SEQUENCE [LARGE SCALE GENOMIC DNA]</scope>
    <source>
        <strain evidence="1">180601</strain>
        <tissue evidence="1">Whole Body</tissue>
    </source>
</reference>
<gene>
    <name evidence="1" type="ORF">FWK35_00011098</name>
</gene>
<sequence length="279" mass="32970">MGQTVPYRLHPLPNVFRTLGTCFPKFGRRILHKSSFYRFNIMQVCFFNLSMCYSSVKKHVPQLHLNPLNKCMTIIVEYFENSVIRENAYNPSIGIRPLSISTFLCEISHFIYIYVFLGLRKFFLASQGLREKKCLRTAVLKNSERSDECIDFTMIITSRNNAPISNFRDGFRWKSEYPWCIIEFKSKQFLKKNREKQKKKNDGKTGIFTQNQFSTKLIMVTTEIFNFSENFLKSHSYSVFRPLKHKPPYHQPLEFFGIIYMNIIEKQPFLLKLQPSEGT</sequence>